<dbReference type="SMART" id="SM00994">
    <property type="entry name" value="zf-C4_ClpX"/>
    <property type="match status" value="2"/>
</dbReference>
<evidence type="ECO:0000259" key="3">
    <source>
        <dbReference type="PROSITE" id="PS51902"/>
    </source>
</evidence>
<dbReference type="InterPro" id="IPR038366">
    <property type="entry name" value="Znf_CppX_C4_sf"/>
</dbReference>
<dbReference type="Proteomes" id="UP000660680">
    <property type="component" value="Unassembled WGS sequence"/>
</dbReference>
<protein>
    <recommendedName>
        <fullName evidence="3">ClpX-type ZB domain-containing protein</fullName>
    </recommendedName>
</protein>
<comment type="similarity">
    <text evidence="1">Belongs to the ClpX chaperone family.</text>
</comment>
<gene>
    <name evidence="4" type="ORF">GCM10010171_49030</name>
</gene>
<feature type="binding site" evidence="1">
    <location>
        <position position="134"/>
    </location>
    <ligand>
        <name>Zn(2+)</name>
        <dbReference type="ChEBI" id="CHEBI:29105"/>
    </ligand>
</feature>
<dbReference type="SUPFAM" id="SSF57716">
    <property type="entry name" value="Glucocorticoid receptor-like (DNA-binding domain)"/>
    <property type="match status" value="2"/>
</dbReference>
<dbReference type="RefSeq" id="WP_189212901.1">
    <property type="nucleotide sequence ID" value="NZ_BMRB01000004.1"/>
</dbReference>
<dbReference type="GO" id="GO:0051082">
    <property type="term" value="F:unfolded protein binding"/>
    <property type="evidence" value="ECO:0007669"/>
    <property type="project" value="UniProtKB-UniRule"/>
</dbReference>
<evidence type="ECO:0000313" key="5">
    <source>
        <dbReference type="Proteomes" id="UP000660680"/>
    </source>
</evidence>
<feature type="coiled-coil region" evidence="2">
    <location>
        <begin position="3"/>
        <end position="37"/>
    </location>
</feature>
<evidence type="ECO:0000256" key="2">
    <source>
        <dbReference type="SAM" id="Coils"/>
    </source>
</evidence>
<feature type="binding site" evidence="1">
    <location>
        <position position="156"/>
    </location>
    <ligand>
        <name>Zn(2+)</name>
        <dbReference type="ChEBI" id="CHEBI:29105"/>
    </ligand>
</feature>
<proteinExistence type="inferred from homology"/>
<dbReference type="PROSITE" id="PS51902">
    <property type="entry name" value="CLPX_ZB"/>
    <property type="match status" value="2"/>
</dbReference>
<feature type="binding site" evidence="1">
    <location>
        <position position="153"/>
    </location>
    <ligand>
        <name>Zn(2+)</name>
        <dbReference type="ChEBI" id="CHEBI:29105"/>
    </ligand>
</feature>
<keyword evidence="5" id="KW-1185">Reference proteome</keyword>
<keyword evidence="1" id="KW-0479">Metal-binding</keyword>
<dbReference type="InterPro" id="IPR059188">
    <property type="entry name" value="Znf_CLPX-like"/>
</dbReference>
<dbReference type="GO" id="GO:0006457">
    <property type="term" value="P:protein folding"/>
    <property type="evidence" value="ECO:0007669"/>
    <property type="project" value="UniProtKB-UniRule"/>
</dbReference>
<evidence type="ECO:0000256" key="1">
    <source>
        <dbReference type="PROSITE-ProRule" id="PRU01250"/>
    </source>
</evidence>
<feature type="binding site" evidence="1">
    <location>
        <position position="86"/>
    </location>
    <ligand>
        <name>Zn(2+)</name>
        <dbReference type="ChEBI" id="CHEBI:29105"/>
    </ligand>
</feature>
<dbReference type="InterPro" id="IPR010603">
    <property type="entry name" value="Znf_CppX_C4"/>
</dbReference>
<feature type="binding site" evidence="1">
    <location>
        <position position="105"/>
    </location>
    <ligand>
        <name>Zn(2+)</name>
        <dbReference type="ChEBI" id="CHEBI:29105"/>
    </ligand>
</feature>
<dbReference type="EMBL" id="BMRB01000004">
    <property type="protein sequence ID" value="GGS47982.1"/>
    <property type="molecule type" value="Genomic_DNA"/>
</dbReference>
<keyword evidence="1" id="KW-0862">Zinc</keyword>
<feature type="binding site" evidence="1">
    <location>
        <position position="83"/>
    </location>
    <ligand>
        <name>Zn(2+)</name>
        <dbReference type="ChEBI" id="CHEBI:29105"/>
    </ligand>
</feature>
<keyword evidence="1" id="KW-0143">Chaperone</keyword>
<reference evidence="4" key="2">
    <citation type="submission" date="2020-09" db="EMBL/GenBank/DDBJ databases">
        <authorList>
            <person name="Sun Q."/>
            <person name="Ohkuma M."/>
        </authorList>
    </citation>
    <scope>NUCLEOTIDE SEQUENCE</scope>
    <source>
        <strain evidence="4">JCM 3276</strain>
    </source>
</reference>
<feature type="domain" description="ClpX-type ZB" evidence="3">
    <location>
        <begin position="71"/>
        <end position="124"/>
    </location>
</feature>
<feature type="domain" description="ClpX-type ZB" evidence="3">
    <location>
        <begin position="115"/>
        <end position="169"/>
    </location>
</feature>
<dbReference type="Pfam" id="PF06689">
    <property type="entry name" value="zf-C4_ClpX"/>
    <property type="match status" value="2"/>
</dbReference>
<keyword evidence="2" id="KW-0175">Coiled coil</keyword>
<dbReference type="AlphaFoldDB" id="A0A918GMC3"/>
<organism evidence="4 5">
    <name type="scientific">Actinokineospora fastidiosa</name>
    <dbReference type="NCBI Taxonomy" id="1816"/>
    <lineage>
        <taxon>Bacteria</taxon>
        <taxon>Bacillati</taxon>
        <taxon>Actinomycetota</taxon>
        <taxon>Actinomycetes</taxon>
        <taxon>Pseudonocardiales</taxon>
        <taxon>Pseudonocardiaceae</taxon>
        <taxon>Actinokineospora</taxon>
    </lineage>
</organism>
<evidence type="ECO:0000313" key="4">
    <source>
        <dbReference type="EMBL" id="GGS47982.1"/>
    </source>
</evidence>
<dbReference type="Gene3D" id="6.20.220.10">
    <property type="entry name" value="ClpX chaperone, C4-type zinc finger domain"/>
    <property type="match status" value="2"/>
</dbReference>
<feature type="binding site" evidence="1">
    <location>
        <position position="131"/>
    </location>
    <ligand>
        <name>Zn(2+)</name>
        <dbReference type="ChEBI" id="CHEBI:29105"/>
    </ligand>
</feature>
<reference evidence="4" key="1">
    <citation type="journal article" date="2014" name="Int. J. Syst. Evol. Microbiol.">
        <title>Complete genome sequence of Corynebacterium casei LMG S-19264T (=DSM 44701T), isolated from a smear-ripened cheese.</title>
        <authorList>
            <consortium name="US DOE Joint Genome Institute (JGI-PGF)"/>
            <person name="Walter F."/>
            <person name="Albersmeier A."/>
            <person name="Kalinowski J."/>
            <person name="Ruckert C."/>
        </authorList>
    </citation>
    <scope>NUCLEOTIDE SEQUENCE</scope>
    <source>
        <strain evidence="4">JCM 3276</strain>
    </source>
</reference>
<dbReference type="GO" id="GO:0046983">
    <property type="term" value="F:protein dimerization activity"/>
    <property type="evidence" value="ECO:0007669"/>
    <property type="project" value="UniProtKB-UniRule"/>
</dbReference>
<accession>A0A918GMC3</accession>
<feature type="binding site" evidence="1">
    <location>
        <position position="108"/>
    </location>
    <ligand>
        <name>Zn(2+)</name>
        <dbReference type="ChEBI" id="CHEBI:29105"/>
    </ligand>
</feature>
<dbReference type="GO" id="GO:0008270">
    <property type="term" value="F:zinc ion binding"/>
    <property type="evidence" value="ECO:0007669"/>
    <property type="project" value="UniProtKB-UniRule"/>
</dbReference>
<name>A0A918GMC3_9PSEU</name>
<sequence length="169" mass="18130">MLNDDLLRLARQAAMNLAEAQERAEGARTEYHQAVRRLHLAGASLREIADALEISHQRVHQMVEEAGGTPGWKPRRTPPEPACSFCGVTHTEPGSLVAGPGVYICHACVAASTVAIADAKDQPQVATPLACSFCDRPATEAQHLATGPGVRICERCVGFCSEIVDLYLD</sequence>
<comment type="caution">
    <text evidence="4">The sequence shown here is derived from an EMBL/GenBank/DDBJ whole genome shotgun (WGS) entry which is preliminary data.</text>
</comment>